<keyword evidence="7" id="KW-0963">Cytoplasm</keyword>
<evidence type="ECO:0000256" key="17">
    <source>
        <dbReference type="ARBA" id="ARBA00023065"/>
    </source>
</evidence>
<reference evidence="25" key="3">
    <citation type="submission" date="2025-09" db="UniProtKB">
        <authorList>
            <consortium name="Ensembl"/>
        </authorList>
    </citation>
    <scope>IDENTIFICATION</scope>
</reference>
<evidence type="ECO:0000256" key="3">
    <source>
        <dbReference type="ARBA" id="ARBA00004496"/>
    </source>
</evidence>
<keyword evidence="13" id="KW-0631">Potassium channel</keyword>
<evidence type="ECO:0000256" key="16">
    <source>
        <dbReference type="ARBA" id="ARBA00022958"/>
    </source>
</evidence>
<dbReference type="Gene3D" id="1.10.238.10">
    <property type="entry name" value="EF-hand"/>
    <property type="match status" value="1"/>
</dbReference>
<evidence type="ECO:0000256" key="1">
    <source>
        <dbReference type="ARBA" id="ARBA00004202"/>
    </source>
</evidence>
<feature type="domain" description="EF-hand" evidence="24">
    <location>
        <begin position="99"/>
        <end position="134"/>
    </location>
</feature>
<keyword evidence="19" id="KW-0576">Peroxisome</keyword>
<evidence type="ECO:0000256" key="9">
    <source>
        <dbReference type="ARBA" id="ARBA00022553"/>
    </source>
</evidence>
<evidence type="ECO:0000256" key="20">
    <source>
        <dbReference type="ARBA" id="ARBA00023288"/>
    </source>
</evidence>
<keyword evidence="16" id="KW-0630">Potassium</keyword>
<evidence type="ECO:0000256" key="19">
    <source>
        <dbReference type="ARBA" id="ARBA00023140"/>
    </source>
</evidence>
<dbReference type="Pfam" id="PF13833">
    <property type="entry name" value="EF-hand_8"/>
    <property type="match status" value="1"/>
</dbReference>
<sequence length="229" mass="26917">RPKPYLKTFVRQRVYSDIDVWLGCDHLYYYIIDHEDEEEDGTVARHRRPVDLERLLNQSRFTKRELQILYRGFKSECPSGLVNEDAFKTIYARFFPGGDVSKYAHFLFSAFDTDQNGIVSFEEFVRGLSVLLRGSAEEKLCWAFNLYDLNKDGHVTKEEMLDVMKAIYDMMGKNIPPLLKEEIPRRHVEIFFQKMDQNQDGVVTVEEFIDTCQKDENIMKSIGIFENTI</sequence>
<dbReference type="SUPFAM" id="SSF47473">
    <property type="entry name" value="EF-hand"/>
    <property type="match status" value="1"/>
</dbReference>
<evidence type="ECO:0000256" key="13">
    <source>
        <dbReference type="ARBA" id="ARBA00022826"/>
    </source>
</evidence>
<dbReference type="PANTHER" id="PTHR23055">
    <property type="entry name" value="CALCIUM BINDING PROTEINS"/>
    <property type="match status" value="1"/>
</dbReference>
<evidence type="ECO:0000256" key="23">
    <source>
        <dbReference type="ARBA" id="ARBA00040738"/>
    </source>
</evidence>
<dbReference type="Proteomes" id="UP001501920">
    <property type="component" value="Chromosome 22"/>
</dbReference>
<dbReference type="InterPro" id="IPR018247">
    <property type="entry name" value="EF_Hand_1_Ca_BS"/>
</dbReference>
<dbReference type="PRINTS" id="PR00450">
    <property type="entry name" value="RECOVERIN"/>
</dbReference>
<evidence type="ECO:0000256" key="12">
    <source>
        <dbReference type="ARBA" id="ARBA00022737"/>
    </source>
</evidence>
<keyword evidence="21" id="KW-0407">Ion channel</keyword>
<evidence type="ECO:0000259" key="24">
    <source>
        <dbReference type="PROSITE" id="PS50222"/>
    </source>
</evidence>
<dbReference type="CDD" id="cd00051">
    <property type="entry name" value="EFh"/>
    <property type="match status" value="2"/>
</dbReference>
<dbReference type="Pfam" id="PF13499">
    <property type="entry name" value="EF-hand_7"/>
    <property type="match status" value="1"/>
</dbReference>
<dbReference type="PROSITE" id="PS00018">
    <property type="entry name" value="EF_HAND_1"/>
    <property type="match status" value="3"/>
</dbReference>
<dbReference type="GO" id="GO:0005777">
    <property type="term" value="C:peroxisome"/>
    <property type="evidence" value="ECO:0007669"/>
    <property type="project" value="UniProtKB-SubCell"/>
</dbReference>
<evidence type="ECO:0000256" key="18">
    <source>
        <dbReference type="ARBA" id="ARBA00023136"/>
    </source>
</evidence>
<dbReference type="FunFam" id="1.10.238.10:FF:000009">
    <property type="entry name" value="Visinin-like protein 1"/>
    <property type="match status" value="1"/>
</dbReference>
<comment type="similarity">
    <text evidence="4">Belongs to the recoverin family.</text>
</comment>
<keyword evidence="15" id="KW-0851">Voltage-gated channel</keyword>
<organism evidence="25 26">
    <name type="scientific">Pygocentrus nattereri</name>
    <name type="common">Red-bellied piranha</name>
    <dbReference type="NCBI Taxonomy" id="42514"/>
    <lineage>
        <taxon>Eukaryota</taxon>
        <taxon>Metazoa</taxon>
        <taxon>Chordata</taxon>
        <taxon>Craniata</taxon>
        <taxon>Vertebrata</taxon>
        <taxon>Euteleostomi</taxon>
        <taxon>Actinopterygii</taxon>
        <taxon>Neopterygii</taxon>
        <taxon>Teleostei</taxon>
        <taxon>Ostariophysi</taxon>
        <taxon>Characiformes</taxon>
        <taxon>Characoidei</taxon>
        <taxon>Pygocentrus</taxon>
    </lineage>
</organism>
<keyword evidence="20" id="KW-0449">Lipoprotein</keyword>
<evidence type="ECO:0000313" key="26">
    <source>
        <dbReference type="Proteomes" id="UP001501920"/>
    </source>
</evidence>
<dbReference type="InterPro" id="IPR011992">
    <property type="entry name" value="EF-hand-dom_pair"/>
</dbReference>
<keyword evidence="26" id="KW-1185">Reference proteome</keyword>
<feature type="domain" description="EF-hand" evidence="24">
    <location>
        <begin position="183"/>
        <end position="218"/>
    </location>
</feature>
<protein>
    <recommendedName>
        <fullName evidence="23">Kv channel-interacting protein 4</fullName>
    </recommendedName>
</protein>
<keyword evidence="18" id="KW-0472">Membrane</keyword>
<dbReference type="InterPro" id="IPR028846">
    <property type="entry name" value="Recoverin"/>
</dbReference>
<dbReference type="PROSITE" id="PS50222">
    <property type="entry name" value="EF_HAND_2"/>
    <property type="match status" value="3"/>
</dbReference>
<dbReference type="PANTHER" id="PTHR23055:SF30">
    <property type="entry name" value="KV CHANNEL-INTERACTING PROTEIN 4"/>
    <property type="match status" value="1"/>
</dbReference>
<comment type="function">
    <text evidence="22">May be involved in the calcium-dependent regulation of rhodopsin phosphorylation. Binds three calcium ions.</text>
</comment>
<dbReference type="GeneTree" id="ENSGT00940000158985"/>
<reference evidence="25" key="2">
    <citation type="submission" date="2025-08" db="UniProtKB">
        <authorList>
            <consortium name="Ensembl"/>
        </authorList>
    </citation>
    <scope>IDENTIFICATION</scope>
</reference>
<dbReference type="Ensembl" id="ENSPNAT00000011875.2">
    <property type="protein sequence ID" value="ENSPNAP00000001604.1"/>
    <property type="gene ID" value="ENSPNAG00000008297.2"/>
</dbReference>
<evidence type="ECO:0000256" key="6">
    <source>
        <dbReference type="ARBA" id="ARBA00022475"/>
    </source>
</evidence>
<keyword evidence="14" id="KW-0106">Calcium</keyword>
<evidence type="ECO:0000256" key="15">
    <source>
        <dbReference type="ARBA" id="ARBA00022882"/>
    </source>
</evidence>
<evidence type="ECO:0000256" key="22">
    <source>
        <dbReference type="ARBA" id="ARBA00037437"/>
    </source>
</evidence>
<accession>A0A3B4BSY5</accession>
<dbReference type="GO" id="GO:0005509">
    <property type="term" value="F:calcium ion binding"/>
    <property type="evidence" value="ECO:0007669"/>
    <property type="project" value="InterPro"/>
</dbReference>
<evidence type="ECO:0000256" key="8">
    <source>
        <dbReference type="ARBA" id="ARBA00022538"/>
    </source>
</evidence>
<evidence type="ECO:0000256" key="4">
    <source>
        <dbReference type="ARBA" id="ARBA00006049"/>
    </source>
</evidence>
<feature type="domain" description="EF-hand" evidence="24">
    <location>
        <begin position="135"/>
        <end position="170"/>
    </location>
</feature>
<keyword evidence="9" id="KW-0597">Phosphoprotein</keyword>
<keyword evidence="11" id="KW-0479">Metal-binding</keyword>
<dbReference type="SMART" id="SM00054">
    <property type="entry name" value="EFh"/>
    <property type="match status" value="3"/>
</dbReference>
<keyword evidence="6" id="KW-1003">Cell membrane</keyword>
<dbReference type="InterPro" id="IPR002048">
    <property type="entry name" value="EF_hand_dom"/>
</dbReference>
<evidence type="ECO:0000256" key="10">
    <source>
        <dbReference type="ARBA" id="ARBA00022707"/>
    </source>
</evidence>
<dbReference type="AlphaFoldDB" id="A0A3B4BSY5"/>
<evidence type="ECO:0000256" key="2">
    <source>
        <dbReference type="ARBA" id="ARBA00004275"/>
    </source>
</evidence>
<keyword evidence="8" id="KW-0633">Potassium transport</keyword>
<dbReference type="GO" id="GO:0005267">
    <property type="term" value="F:potassium channel activity"/>
    <property type="evidence" value="ECO:0007669"/>
    <property type="project" value="UniProtKB-KW"/>
</dbReference>
<evidence type="ECO:0000256" key="5">
    <source>
        <dbReference type="ARBA" id="ARBA00022448"/>
    </source>
</evidence>
<keyword evidence="12" id="KW-0677">Repeat</keyword>
<evidence type="ECO:0000256" key="7">
    <source>
        <dbReference type="ARBA" id="ARBA00022490"/>
    </source>
</evidence>
<evidence type="ECO:0000256" key="11">
    <source>
        <dbReference type="ARBA" id="ARBA00022723"/>
    </source>
</evidence>
<evidence type="ECO:0000256" key="14">
    <source>
        <dbReference type="ARBA" id="ARBA00022837"/>
    </source>
</evidence>
<dbReference type="GO" id="GO:1901379">
    <property type="term" value="P:regulation of potassium ion transmembrane transport"/>
    <property type="evidence" value="ECO:0007669"/>
    <property type="project" value="TreeGrafter"/>
</dbReference>
<proteinExistence type="inferred from homology"/>
<reference evidence="25 26" key="1">
    <citation type="submission" date="2020-10" db="EMBL/GenBank/DDBJ databases">
        <title>Pygocentrus nattereri (red-bellied piranha) genome, fPygNat1, primary haplotype.</title>
        <authorList>
            <person name="Myers G."/>
            <person name="Meyer A."/>
            <person name="Karagic N."/>
            <person name="Pippel M."/>
            <person name="Winkler S."/>
            <person name="Tracey A."/>
            <person name="Wood J."/>
            <person name="Formenti G."/>
            <person name="Howe K."/>
            <person name="Fedrigo O."/>
            <person name="Jarvis E.D."/>
        </authorList>
    </citation>
    <scope>NUCLEOTIDE SEQUENCE [LARGE SCALE GENOMIC DNA]</scope>
</reference>
<keyword evidence="17" id="KW-0406">Ion transport</keyword>
<name>A0A3B4BSY5_PYGNA</name>
<comment type="subcellular location">
    <subcellularLocation>
        <location evidence="1">Cell membrane</location>
        <topology evidence="1">Peripheral membrane protein</topology>
    </subcellularLocation>
    <subcellularLocation>
        <location evidence="3">Cytoplasm</location>
    </subcellularLocation>
    <subcellularLocation>
        <location evidence="2">Peroxisome</location>
    </subcellularLocation>
</comment>
<dbReference type="GO" id="GO:0008076">
    <property type="term" value="C:voltage-gated potassium channel complex"/>
    <property type="evidence" value="ECO:0007669"/>
    <property type="project" value="TreeGrafter"/>
</dbReference>
<dbReference type="GO" id="GO:0015459">
    <property type="term" value="F:potassium channel regulator activity"/>
    <property type="evidence" value="ECO:0007669"/>
    <property type="project" value="TreeGrafter"/>
</dbReference>
<evidence type="ECO:0000313" key="25">
    <source>
        <dbReference type="Ensembl" id="ENSPNAP00000001604.1"/>
    </source>
</evidence>
<keyword evidence="5" id="KW-0813">Transport</keyword>
<evidence type="ECO:0000256" key="21">
    <source>
        <dbReference type="ARBA" id="ARBA00023303"/>
    </source>
</evidence>
<keyword evidence="10" id="KW-0519">Myristate</keyword>